<feature type="domain" description="Gag1-like clamp" evidence="2">
    <location>
        <begin position="132"/>
        <end position="181"/>
    </location>
</feature>
<gene>
    <name evidence="3" type="ORF">Fot_07265</name>
</gene>
<evidence type="ECO:0000313" key="4">
    <source>
        <dbReference type="Proteomes" id="UP001604277"/>
    </source>
</evidence>
<dbReference type="PANTHER" id="PTHR33373:SF13">
    <property type="entry name" value="DUF4050 DOMAIN-CONTAINING PROTEIN"/>
    <property type="match status" value="1"/>
</dbReference>
<evidence type="ECO:0000256" key="1">
    <source>
        <dbReference type="SAM" id="SignalP"/>
    </source>
</evidence>
<keyword evidence="4" id="KW-1185">Reference proteome</keyword>
<dbReference type="InterPro" id="IPR025124">
    <property type="entry name" value="Gag1-like_clamp"/>
</dbReference>
<protein>
    <recommendedName>
        <fullName evidence="2">Gag1-like clamp domain-containing protein</fullName>
    </recommendedName>
</protein>
<keyword evidence="1" id="KW-0732">Signal</keyword>
<dbReference type="Pfam" id="PF13259">
    <property type="entry name" value="clamp_Gag1-like"/>
    <property type="match status" value="2"/>
</dbReference>
<comment type="caution">
    <text evidence="3">The sequence shown here is derived from an EMBL/GenBank/DDBJ whole genome shotgun (WGS) entry which is preliminary data.</text>
</comment>
<name>A0ABD1WVB9_9LAMI</name>
<organism evidence="3 4">
    <name type="scientific">Forsythia ovata</name>
    <dbReference type="NCBI Taxonomy" id="205694"/>
    <lineage>
        <taxon>Eukaryota</taxon>
        <taxon>Viridiplantae</taxon>
        <taxon>Streptophyta</taxon>
        <taxon>Embryophyta</taxon>
        <taxon>Tracheophyta</taxon>
        <taxon>Spermatophyta</taxon>
        <taxon>Magnoliopsida</taxon>
        <taxon>eudicotyledons</taxon>
        <taxon>Gunneridae</taxon>
        <taxon>Pentapetalae</taxon>
        <taxon>asterids</taxon>
        <taxon>lamiids</taxon>
        <taxon>Lamiales</taxon>
        <taxon>Oleaceae</taxon>
        <taxon>Forsythieae</taxon>
        <taxon>Forsythia</taxon>
    </lineage>
</organism>
<dbReference type="EMBL" id="JBFOLJ010000002">
    <property type="protein sequence ID" value="KAL2553646.1"/>
    <property type="molecule type" value="Genomic_DNA"/>
</dbReference>
<evidence type="ECO:0000259" key="2">
    <source>
        <dbReference type="Pfam" id="PF13259"/>
    </source>
</evidence>
<proteinExistence type="predicted"/>
<sequence length="286" mass="32276">MVQYSSFRAWINHFLACMGSCLGCCAKSQPIIAVDEPSKGLRIQGQVVKKPSISEDFWSTSTCDMDNSQVQSQRSLSSISLSNQSLNQYSGTGTSNCSDFVNHGFLRWNQTRLLWNGSKKSQSKGKVQEPVLNWNASYESLLGTSKRFPQPIPLSTLVTFQRQQEMVDFLVDIWEQEGLYPNFLSQTISWTSKTLAPRTLEEVNRELCFNWLSGSSHLTIFDTEGVFLSAATHRNKTKQRFLSAATHRNKTKQRFLSAATYRTSTTCAGDVIVDGEIWRRKLLMAA</sequence>
<reference evidence="4" key="1">
    <citation type="submission" date="2024-07" db="EMBL/GenBank/DDBJ databases">
        <title>Two chromosome-level genome assemblies of Korean endemic species Abeliophyllum distichum and Forsythia ovata (Oleaceae).</title>
        <authorList>
            <person name="Jang H."/>
        </authorList>
    </citation>
    <scope>NUCLEOTIDE SEQUENCE [LARGE SCALE GENOMIC DNA]</scope>
</reference>
<feature type="chain" id="PRO_5044813966" description="Gag1-like clamp domain-containing protein" evidence="1">
    <location>
        <begin position="24"/>
        <end position="286"/>
    </location>
</feature>
<evidence type="ECO:0000313" key="3">
    <source>
        <dbReference type="EMBL" id="KAL2553646.1"/>
    </source>
</evidence>
<dbReference type="Proteomes" id="UP001604277">
    <property type="component" value="Unassembled WGS sequence"/>
</dbReference>
<dbReference type="AlphaFoldDB" id="A0ABD1WVB9"/>
<dbReference type="PANTHER" id="PTHR33373">
    <property type="entry name" value="OS07G0479600 PROTEIN"/>
    <property type="match status" value="1"/>
</dbReference>
<feature type="domain" description="Gag1-like clamp" evidence="2">
    <location>
        <begin position="61"/>
        <end position="128"/>
    </location>
</feature>
<accession>A0ABD1WVB9</accession>
<feature type="signal peptide" evidence="1">
    <location>
        <begin position="1"/>
        <end position="23"/>
    </location>
</feature>